<dbReference type="OMA" id="IPERECR"/>
<evidence type="ECO:0000256" key="1">
    <source>
        <dbReference type="ARBA" id="ARBA00022603"/>
    </source>
</evidence>
<accession>A0A0C2J3M5</accession>
<comment type="similarity">
    <text evidence="5">Belongs to the class I-like SAM-binding methyltransferase superfamily. RsmB/NOP family.</text>
</comment>
<dbReference type="InterPro" id="IPR029063">
    <property type="entry name" value="SAM-dependent_MTases_sf"/>
</dbReference>
<dbReference type="Proteomes" id="UP000031668">
    <property type="component" value="Unassembled WGS sequence"/>
</dbReference>
<dbReference type="PANTHER" id="PTHR22807:SF4">
    <property type="entry name" value="28S RRNA (CYTOSINE-C(5))-METHYLTRANSFERASE"/>
    <property type="match status" value="1"/>
</dbReference>
<dbReference type="Pfam" id="PF21148">
    <property type="entry name" value="NSUN5_fdxn-like"/>
    <property type="match status" value="1"/>
</dbReference>
<dbReference type="GO" id="GO:0070475">
    <property type="term" value="P:rRNA base methylation"/>
    <property type="evidence" value="ECO:0007669"/>
    <property type="project" value="TreeGrafter"/>
</dbReference>
<gene>
    <name evidence="7" type="ORF">RF11_06183</name>
</gene>
<dbReference type="PROSITE" id="PS51686">
    <property type="entry name" value="SAM_MT_RSMB_NOP"/>
    <property type="match status" value="1"/>
</dbReference>
<evidence type="ECO:0000259" key="6">
    <source>
        <dbReference type="PROSITE" id="PS51686"/>
    </source>
</evidence>
<evidence type="ECO:0000256" key="2">
    <source>
        <dbReference type="ARBA" id="ARBA00022679"/>
    </source>
</evidence>
<feature type="binding site" evidence="5">
    <location>
        <position position="242"/>
    </location>
    <ligand>
        <name>S-adenosyl-L-methionine</name>
        <dbReference type="ChEBI" id="CHEBI:59789"/>
    </ligand>
</feature>
<evidence type="ECO:0000313" key="8">
    <source>
        <dbReference type="Proteomes" id="UP000031668"/>
    </source>
</evidence>
<sequence length="348" mass="39835">MKSKDGNDIYLTVGHLIDESLSKKISVKALCYGSIYKDKKMLLALLVKTLSYKSFIDELIVNIGNFDKKVSYGVWMVLIYEQLFGRGHRNYYWRNLIKPHLAQMKHFMARYMKEKNIKHKKDICIKCSPGMAENHHRFEFVTFSANSYVEYLKCEAKLSRLQFCADPIIDNVLIFHPNTDFHNAPLVKNGYLILQDKASCLPAQILCPSPSSYVLDCCAAPGNKTSQLSAIMGNKGHLIALDKDNNRLKRLKKNMSVRNCKCDAINADFLTISPNEYPYNHIKYILLDPTCSSSGLHRNFNNLVVDDLCQKRKAAKKSLFQKKALFHALSFPRLMSLVYSTCSIYECV</sequence>
<keyword evidence="4 5" id="KW-0694">RNA-binding</keyword>
<dbReference type="GO" id="GO:0005730">
    <property type="term" value="C:nucleolus"/>
    <property type="evidence" value="ECO:0007669"/>
    <property type="project" value="TreeGrafter"/>
</dbReference>
<protein>
    <submittedName>
        <fullName evidence="7">Putative 28S rRNA (Cytosine-C(5))-methyltransferase</fullName>
    </submittedName>
</protein>
<dbReference type="OrthoDB" id="435282at2759"/>
<reference evidence="7 8" key="1">
    <citation type="journal article" date="2014" name="Genome Biol. Evol.">
        <title>The genome of the myxosporean Thelohanellus kitauei shows adaptations to nutrient acquisition within its fish host.</title>
        <authorList>
            <person name="Yang Y."/>
            <person name="Xiong J."/>
            <person name="Zhou Z."/>
            <person name="Huo F."/>
            <person name="Miao W."/>
            <person name="Ran C."/>
            <person name="Liu Y."/>
            <person name="Zhang J."/>
            <person name="Feng J."/>
            <person name="Wang M."/>
            <person name="Wang M."/>
            <person name="Wang L."/>
            <person name="Yao B."/>
        </authorList>
    </citation>
    <scope>NUCLEOTIDE SEQUENCE [LARGE SCALE GENOMIC DNA]</scope>
    <source>
        <strain evidence="7">Wuqing</strain>
    </source>
</reference>
<dbReference type="Pfam" id="PF01189">
    <property type="entry name" value="Methyltr_RsmB-F"/>
    <property type="match status" value="1"/>
</dbReference>
<dbReference type="GO" id="GO:0008173">
    <property type="term" value="F:RNA methyltransferase activity"/>
    <property type="evidence" value="ECO:0007669"/>
    <property type="project" value="InterPro"/>
</dbReference>
<feature type="domain" description="SAM-dependent MTase RsmB/NOP-type" evidence="6">
    <location>
        <begin position="124"/>
        <end position="348"/>
    </location>
</feature>
<dbReference type="InterPro" id="IPR001678">
    <property type="entry name" value="MeTrfase_RsmB-F_NOP2_dom"/>
</dbReference>
<dbReference type="PRINTS" id="PR02008">
    <property type="entry name" value="RCMTFAMILY"/>
</dbReference>
<dbReference type="Gene3D" id="3.40.50.150">
    <property type="entry name" value="Vaccinia Virus protein VP39"/>
    <property type="match status" value="1"/>
</dbReference>
<feature type="binding site" evidence="5">
    <location>
        <position position="288"/>
    </location>
    <ligand>
        <name>S-adenosyl-L-methionine</name>
        <dbReference type="ChEBI" id="CHEBI:59789"/>
    </ligand>
</feature>
<dbReference type="GO" id="GO:0003723">
    <property type="term" value="F:RNA binding"/>
    <property type="evidence" value="ECO:0007669"/>
    <property type="project" value="UniProtKB-UniRule"/>
</dbReference>
<evidence type="ECO:0000313" key="7">
    <source>
        <dbReference type="EMBL" id="KII63647.1"/>
    </source>
</evidence>
<dbReference type="SUPFAM" id="SSF53335">
    <property type="entry name" value="S-adenosyl-L-methionine-dependent methyltransferases"/>
    <property type="match status" value="1"/>
</dbReference>
<dbReference type="InterPro" id="IPR049560">
    <property type="entry name" value="MeTrfase_RsmB-F_NOP2_cat"/>
</dbReference>
<comment type="caution">
    <text evidence="7">The sequence shown here is derived from an EMBL/GenBank/DDBJ whole genome shotgun (WGS) entry which is preliminary data.</text>
</comment>
<dbReference type="Gene3D" id="3.30.70.1170">
    <property type="entry name" value="Sun protein, domain 3"/>
    <property type="match status" value="1"/>
</dbReference>
<feature type="active site" description="Nucleophile" evidence="5">
    <location>
        <position position="342"/>
    </location>
</feature>
<dbReference type="InterPro" id="IPR049561">
    <property type="entry name" value="NSUN5_7_fdxn-like"/>
</dbReference>
<dbReference type="AlphaFoldDB" id="A0A0C2J3M5"/>
<keyword evidence="3 5" id="KW-0949">S-adenosyl-L-methionine</keyword>
<dbReference type="EMBL" id="JWZT01004623">
    <property type="protein sequence ID" value="KII63647.1"/>
    <property type="molecule type" value="Genomic_DNA"/>
</dbReference>
<dbReference type="InterPro" id="IPR023267">
    <property type="entry name" value="RCMT"/>
</dbReference>
<evidence type="ECO:0000256" key="5">
    <source>
        <dbReference type="PROSITE-ProRule" id="PRU01023"/>
    </source>
</evidence>
<keyword evidence="1 5" id="KW-0489">Methyltransferase</keyword>
<keyword evidence="2 5" id="KW-0808">Transferase</keyword>
<evidence type="ECO:0000256" key="3">
    <source>
        <dbReference type="ARBA" id="ARBA00022691"/>
    </source>
</evidence>
<name>A0A0C2J3M5_THEKT</name>
<organism evidence="7 8">
    <name type="scientific">Thelohanellus kitauei</name>
    <name type="common">Myxosporean</name>
    <dbReference type="NCBI Taxonomy" id="669202"/>
    <lineage>
        <taxon>Eukaryota</taxon>
        <taxon>Metazoa</taxon>
        <taxon>Cnidaria</taxon>
        <taxon>Myxozoa</taxon>
        <taxon>Myxosporea</taxon>
        <taxon>Bivalvulida</taxon>
        <taxon>Platysporina</taxon>
        <taxon>Myxobolidae</taxon>
        <taxon>Thelohanellus</taxon>
    </lineage>
</organism>
<keyword evidence="8" id="KW-1185">Reference proteome</keyword>
<feature type="binding site" evidence="5">
    <location>
        <position position="268"/>
    </location>
    <ligand>
        <name>S-adenosyl-L-methionine</name>
        <dbReference type="ChEBI" id="CHEBI:59789"/>
    </ligand>
</feature>
<proteinExistence type="inferred from homology"/>
<dbReference type="PANTHER" id="PTHR22807">
    <property type="entry name" value="NOP2 YEAST -RELATED NOL1/NOP2/FMU SUN DOMAIN-CONTAINING"/>
    <property type="match status" value="1"/>
</dbReference>
<evidence type="ECO:0000256" key="4">
    <source>
        <dbReference type="ARBA" id="ARBA00022884"/>
    </source>
</evidence>
<feature type="binding site" evidence="5">
    <location>
        <begin position="218"/>
        <end position="224"/>
    </location>
    <ligand>
        <name>S-adenosyl-L-methionine</name>
        <dbReference type="ChEBI" id="CHEBI:59789"/>
    </ligand>
</feature>